<dbReference type="AlphaFoldDB" id="A0A1I4L0C1"/>
<dbReference type="Proteomes" id="UP000199561">
    <property type="component" value="Unassembled WGS sequence"/>
</dbReference>
<proteinExistence type="predicted"/>
<dbReference type="STRING" id="52442.SAMN05421880_101114"/>
<keyword evidence="2" id="KW-1185">Reference proteome</keyword>
<gene>
    <name evidence="1" type="ORF">SAMN05421880_101114</name>
</gene>
<evidence type="ECO:0000313" key="1">
    <source>
        <dbReference type="EMBL" id="SFL84273.1"/>
    </source>
</evidence>
<evidence type="ECO:0000313" key="2">
    <source>
        <dbReference type="Proteomes" id="UP000199561"/>
    </source>
</evidence>
<protein>
    <submittedName>
        <fullName evidence="1">Uncharacterized protein</fullName>
    </submittedName>
</protein>
<accession>A0A1I4L0C1</accession>
<sequence>MMHTHLKEREISMLRAEIEMLMTERQSLLKIAGAAAQLVAKIDSKTLPQNARECASELSASLNELTEETLSDALEKIRKKSTHSE</sequence>
<organism evidence="1 2">
    <name type="scientific">Nitrosomonas nitrosa</name>
    <dbReference type="NCBI Taxonomy" id="52442"/>
    <lineage>
        <taxon>Bacteria</taxon>
        <taxon>Pseudomonadati</taxon>
        <taxon>Pseudomonadota</taxon>
        <taxon>Betaproteobacteria</taxon>
        <taxon>Nitrosomonadales</taxon>
        <taxon>Nitrosomonadaceae</taxon>
        <taxon>Nitrosomonas</taxon>
    </lineage>
</organism>
<dbReference type="RefSeq" id="WP_338061118.1">
    <property type="nucleotide sequence ID" value="NZ_FOUF01000001.1"/>
</dbReference>
<name>A0A1I4L0C1_9PROT</name>
<dbReference type="EMBL" id="FOUF01000001">
    <property type="protein sequence ID" value="SFL84273.1"/>
    <property type="molecule type" value="Genomic_DNA"/>
</dbReference>
<reference evidence="1 2" key="1">
    <citation type="submission" date="2016-10" db="EMBL/GenBank/DDBJ databases">
        <authorList>
            <person name="de Groot N.N."/>
        </authorList>
    </citation>
    <scope>NUCLEOTIDE SEQUENCE [LARGE SCALE GENOMIC DNA]</scope>
    <source>
        <strain evidence="1 2">Nm146</strain>
    </source>
</reference>